<dbReference type="Pfam" id="PF00512">
    <property type="entry name" value="HisKA"/>
    <property type="match status" value="1"/>
</dbReference>
<dbReference type="SMART" id="SM00387">
    <property type="entry name" value="HATPase_c"/>
    <property type="match status" value="1"/>
</dbReference>
<dbReference type="CDD" id="cd00082">
    <property type="entry name" value="HisKA"/>
    <property type="match status" value="1"/>
</dbReference>
<dbReference type="PANTHER" id="PTHR43711">
    <property type="entry name" value="TWO-COMPONENT HISTIDINE KINASE"/>
    <property type="match status" value="1"/>
</dbReference>
<evidence type="ECO:0000256" key="6">
    <source>
        <dbReference type="ARBA" id="ARBA00023012"/>
    </source>
</evidence>
<dbReference type="SMART" id="SM00388">
    <property type="entry name" value="HisKA"/>
    <property type="match status" value="1"/>
</dbReference>
<dbReference type="InterPro" id="IPR003661">
    <property type="entry name" value="HisK_dim/P_dom"/>
</dbReference>
<dbReference type="Proteomes" id="UP000010796">
    <property type="component" value="Chromosome"/>
</dbReference>
<feature type="domain" description="Histidine kinase" evidence="7">
    <location>
        <begin position="350"/>
        <end position="568"/>
    </location>
</feature>
<evidence type="ECO:0000313" key="9">
    <source>
        <dbReference type="EMBL" id="AGA78406.1"/>
    </source>
</evidence>
<evidence type="ECO:0000313" key="10">
    <source>
        <dbReference type="Proteomes" id="UP000010796"/>
    </source>
</evidence>
<accession>L0G065</accession>
<dbReference type="InterPro" id="IPR000700">
    <property type="entry name" value="PAS-assoc_C"/>
</dbReference>
<dbReference type="SUPFAM" id="SSF55874">
    <property type="entry name" value="ATPase domain of HSP90 chaperone/DNA topoisomerase II/histidine kinase"/>
    <property type="match status" value="1"/>
</dbReference>
<dbReference type="InterPro" id="IPR035965">
    <property type="entry name" value="PAS-like_dom_sf"/>
</dbReference>
<dbReference type="Gene3D" id="1.10.287.130">
    <property type="match status" value="1"/>
</dbReference>
<evidence type="ECO:0000256" key="2">
    <source>
        <dbReference type="ARBA" id="ARBA00012438"/>
    </source>
</evidence>
<sequence length="568" mass="64587">MLRASYSIDNNNQKTPSQVVFPATDGLQNLCCKEKGGSMEKVSTELFKIQRLYHTGELTANKAFDRVNSIVSDLVSFEAILFGRLHADKVDRFIYFCSGTNDRSDLEYWNDVKNATNKLLCKNVDALNSGLMVSGKSTFGKMTEDVAEAKKYLMIPTLMDNESLGFLALVNVEEVHLEKCEGPLRELTVAFALIYLFELRMAGSGATVNGKSKNELLDMLVKHSSDMIGVFDVNWMPKYLSPSFEQAFGFTRNQLMDPSFFEGFRSKVKDMEKVVVDGVKRYRFTNLNSAGERIWLESIFDTLYDEDGEIQGHMAIMRNISEEVIGEQKMSEALEKEIALNKMKSQFISITSHEFKTPLSTIKSSIEICNIELQRQLQEHPSEQKFKKHFNRVNNEVDRMNSLLVNLLNLEKINQGVIQVSSKGKKINSYLRSVLEDWVDQDSVHFETTLPEDFIHSIDVSLMNQVITNLVENALKYGNRDEKVIVKAHHTDRELVVSVRDFGDGIPEKEQEHLFKPFFRASNSSKYDKGSGLGLMITKKFIELQNGTVHFESEEGVGTCFFLTFPLT</sequence>
<dbReference type="SUPFAM" id="SSF55785">
    <property type="entry name" value="PYP-like sensor domain (PAS domain)"/>
    <property type="match status" value="1"/>
</dbReference>
<dbReference type="Gene3D" id="3.30.450.20">
    <property type="entry name" value="PAS domain"/>
    <property type="match status" value="1"/>
</dbReference>
<dbReference type="SUPFAM" id="SSF47384">
    <property type="entry name" value="Homodimeric domain of signal transducing histidine kinase"/>
    <property type="match status" value="1"/>
</dbReference>
<dbReference type="InterPro" id="IPR003594">
    <property type="entry name" value="HATPase_dom"/>
</dbReference>
<dbReference type="STRING" id="926556.Echvi_2155"/>
<feature type="domain" description="PAC" evidence="8">
    <location>
        <begin position="280"/>
        <end position="332"/>
    </location>
</feature>
<dbReference type="Gene3D" id="3.30.565.10">
    <property type="entry name" value="Histidine kinase-like ATPase, C-terminal domain"/>
    <property type="match status" value="1"/>
</dbReference>
<dbReference type="RefSeq" id="WP_015265964.1">
    <property type="nucleotide sequence ID" value="NC_019904.1"/>
</dbReference>
<organism evidence="9 10">
    <name type="scientific">Echinicola vietnamensis (strain DSM 17526 / LMG 23754 / KMM 6221)</name>
    <dbReference type="NCBI Taxonomy" id="926556"/>
    <lineage>
        <taxon>Bacteria</taxon>
        <taxon>Pseudomonadati</taxon>
        <taxon>Bacteroidota</taxon>
        <taxon>Cytophagia</taxon>
        <taxon>Cytophagales</taxon>
        <taxon>Cyclobacteriaceae</taxon>
        <taxon>Echinicola</taxon>
    </lineage>
</organism>
<dbReference type="Pfam" id="PF13426">
    <property type="entry name" value="PAS_9"/>
    <property type="match status" value="1"/>
</dbReference>
<evidence type="ECO:0000259" key="8">
    <source>
        <dbReference type="PROSITE" id="PS50113"/>
    </source>
</evidence>
<keyword evidence="3" id="KW-0597">Phosphoprotein</keyword>
<evidence type="ECO:0000256" key="4">
    <source>
        <dbReference type="ARBA" id="ARBA00022679"/>
    </source>
</evidence>
<dbReference type="EMBL" id="CP003346">
    <property type="protein sequence ID" value="AGA78406.1"/>
    <property type="molecule type" value="Genomic_DNA"/>
</dbReference>
<evidence type="ECO:0000256" key="1">
    <source>
        <dbReference type="ARBA" id="ARBA00000085"/>
    </source>
</evidence>
<proteinExistence type="predicted"/>
<evidence type="ECO:0000256" key="5">
    <source>
        <dbReference type="ARBA" id="ARBA00022777"/>
    </source>
</evidence>
<evidence type="ECO:0000259" key="7">
    <source>
        <dbReference type="PROSITE" id="PS50109"/>
    </source>
</evidence>
<dbReference type="PROSITE" id="PS50109">
    <property type="entry name" value="HIS_KIN"/>
    <property type="match status" value="1"/>
</dbReference>
<dbReference type="InterPro" id="IPR036890">
    <property type="entry name" value="HATPase_C_sf"/>
</dbReference>
<dbReference type="InterPro" id="IPR000014">
    <property type="entry name" value="PAS"/>
</dbReference>
<keyword evidence="6" id="KW-0902">Two-component regulatory system</keyword>
<keyword evidence="5" id="KW-0418">Kinase</keyword>
<name>L0G065_ECHVK</name>
<dbReference type="KEGG" id="evi:Echvi_2155"/>
<dbReference type="AlphaFoldDB" id="L0G065"/>
<dbReference type="PANTHER" id="PTHR43711:SF1">
    <property type="entry name" value="HISTIDINE KINASE 1"/>
    <property type="match status" value="1"/>
</dbReference>
<reference evidence="10" key="1">
    <citation type="submission" date="2012-02" db="EMBL/GenBank/DDBJ databases">
        <title>The complete genome of Echinicola vietnamensis DSM 17526.</title>
        <authorList>
            <person name="Lucas S."/>
            <person name="Copeland A."/>
            <person name="Lapidus A."/>
            <person name="Glavina del Rio T."/>
            <person name="Dalin E."/>
            <person name="Tice H."/>
            <person name="Bruce D."/>
            <person name="Goodwin L."/>
            <person name="Pitluck S."/>
            <person name="Peters L."/>
            <person name="Ovchinnikova G."/>
            <person name="Teshima H."/>
            <person name="Kyrpides N."/>
            <person name="Mavromatis K."/>
            <person name="Ivanova N."/>
            <person name="Brettin T."/>
            <person name="Detter J.C."/>
            <person name="Han C."/>
            <person name="Larimer F."/>
            <person name="Land M."/>
            <person name="Hauser L."/>
            <person name="Markowitz V."/>
            <person name="Cheng J.-F."/>
            <person name="Hugenholtz P."/>
            <person name="Woyke T."/>
            <person name="Wu D."/>
            <person name="Brambilla E."/>
            <person name="Klenk H.-P."/>
            <person name="Eisen J.A."/>
        </authorList>
    </citation>
    <scope>NUCLEOTIDE SEQUENCE [LARGE SCALE GENOMIC DNA]</scope>
    <source>
        <strain evidence="10">DSM 17526 / LMG 23754 / KMM 6221</strain>
    </source>
</reference>
<dbReference type="NCBIfam" id="TIGR00229">
    <property type="entry name" value="sensory_box"/>
    <property type="match status" value="1"/>
</dbReference>
<keyword evidence="4" id="KW-0808">Transferase</keyword>
<dbReference type="InterPro" id="IPR036097">
    <property type="entry name" value="HisK_dim/P_sf"/>
</dbReference>
<dbReference type="HOGENOM" id="CLU_479618_0_0_10"/>
<dbReference type="PROSITE" id="PS50113">
    <property type="entry name" value="PAC"/>
    <property type="match status" value="1"/>
</dbReference>
<comment type="catalytic activity">
    <reaction evidence="1">
        <text>ATP + protein L-histidine = ADP + protein N-phospho-L-histidine.</text>
        <dbReference type="EC" id="2.7.13.3"/>
    </reaction>
</comment>
<dbReference type="EC" id="2.7.13.3" evidence="2"/>
<dbReference type="FunFam" id="3.30.565.10:FF:000006">
    <property type="entry name" value="Sensor histidine kinase WalK"/>
    <property type="match status" value="1"/>
</dbReference>
<dbReference type="InterPro" id="IPR005467">
    <property type="entry name" value="His_kinase_dom"/>
</dbReference>
<dbReference type="OrthoDB" id="9766459at2"/>
<gene>
    <name evidence="9" type="ordered locus">Echvi_2155</name>
</gene>
<dbReference type="eggNOG" id="COG2205">
    <property type="taxonomic scope" value="Bacteria"/>
</dbReference>
<dbReference type="PRINTS" id="PR00344">
    <property type="entry name" value="BCTRLSENSOR"/>
</dbReference>
<protein>
    <recommendedName>
        <fullName evidence="2">histidine kinase</fullName>
        <ecNumber evidence="2">2.7.13.3</ecNumber>
    </recommendedName>
</protein>
<keyword evidence="10" id="KW-1185">Reference proteome</keyword>
<dbReference type="CDD" id="cd00075">
    <property type="entry name" value="HATPase"/>
    <property type="match status" value="1"/>
</dbReference>
<dbReference type="InterPro" id="IPR004358">
    <property type="entry name" value="Sig_transdc_His_kin-like_C"/>
</dbReference>
<dbReference type="InterPro" id="IPR050736">
    <property type="entry name" value="Sensor_HK_Regulatory"/>
</dbReference>
<dbReference type="GO" id="GO:0000155">
    <property type="term" value="F:phosphorelay sensor kinase activity"/>
    <property type="evidence" value="ECO:0007669"/>
    <property type="project" value="InterPro"/>
</dbReference>
<evidence type="ECO:0000256" key="3">
    <source>
        <dbReference type="ARBA" id="ARBA00022553"/>
    </source>
</evidence>
<dbReference type="Pfam" id="PF02518">
    <property type="entry name" value="HATPase_c"/>
    <property type="match status" value="1"/>
</dbReference>